<evidence type="ECO:0000313" key="4">
    <source>
        <dbReference type="EMBL" id="KRK12840.1"/>
    </source>
</evidence>
<dbReference type="AlphaFoldDB" id="A0A0R1EU23"/>
<protein>
    <submittedName>
        <fullName evidence="4">L-fucose isomerase RbsD or FucU transport associated protein</fullName>
    </submittedName>
</protein>
<reference evidence="4 5" key="1">
    <citation type="journal article" date="2015" name="Genome Announc.">
        <title>Expanding the biotechnology potential of lactobacilli through comparative genomics of 213 strains and associated genera.</title>
        <authorList>
            <person name="Sun Z."/>
            <person name="Harris H.M."/>
            <person name="McCann A."/>
            <person name="Guo C."/>
            <person name="Argimon S."/>
            <person name="Zhang W."/>
            <person name="Yang X."/>
            <person name="Jeffery I.B."/>
            <person name="Cooney J.C."/>
            <person name="Kagawa T.F."/>
            <person name="Liu W."/>
            <person name="Song Y."/>
            <person name="Salvetti E."/>
            <person name="Wrobel A."/>
            <person name="Rasinkangas P."/>
            <person name="Parkhill J."/>
            <person name="Rea M.C."/>
            <person name="O'Sullivan O."/>
            <person name="Ritari J."/>
            <person name="Douillard F.P."/>
            <person name="Paul Ross R."/>
            <person name="Yang R."/>
            <person name="Briner A.E."/>
            <person name="Felis G.E."/>
            <person name="de Vos W.M."/>
            <person name="Barrangou R."/>
            <person name="Klaenhammer T.R."/>
            <person name="Caufield P.W."/>
            <person name="Cui Y."/>
            <person name="Zhang H."/>
            <person name="O'Toole P.W."/>
        </authorList>
    </citation>
    <scope>NUCLEOTIDE SEQUENCE [LARGE SCALE GENOMIC DNA]</scope>
    <source>
        <strain evidence="4 5">DSM 20178</strain>
    </source>
</reference>
<keyword evidence="2" id="KW-0413">Isomerase</keyword>
<dbReference type="GO" id="GO:0036373">
    <property type="term" value="F:L-fucose mutarotase activity"/>
    <property type="evidence" value="ECO:0007669"/>
    <property type="project" value="UniProtKB-EC"/>
</dbReference>
<evidence type="ECO:0000256" key="1">
    <source>
        <dbReference type="ARBA" id="ARBA00000223"/>
    </source>
</evidence>
<dbReference type="GO" id="GO:0062193">
    <property type="term" value="F:D-ribose pyranase activity"/>
    <property type="evidence" value="ECO:0007669"/>
    <property type="project" value="UniProtKB-EC"/>
</dbReference>
<dbReference type="Proteomes" id="UP000051984">
    <property type="component" value="Unassembled WGS sequence"/>
</dbReference>
<dbReference type="InterPro" id="IPR050443">
    <property type="entry name" value="RbsD/FucU_mutarotase"/>
</dbReference>
<proteinExistence type="predicted"/>
<dbReference type="GO" id="GO:0006004">
    <property type="term" value="P:fucose metabolic process"/>
    <property type="evidence" value="ECO:0007669"/>
    <property type="project" value="TreeGrafter"/>
</dbReference>
<dbReference type="PANTHER" id="PTHR31690:SF4">
    <property type="entry name" value="FUCOSE MUTAROTASE"/>
    <property type="match status" value="1"/>
</dbReference>
<dbReference type="InterPro" id="IPR023750">
    <property type="entry name" value="RbsD-like_sf"/>
</dbReference>
<dbReference type="PATRIC" id="fig|1423816.3.peg.2526"/>
<dbReference type="Gene3D" id="3.40.1650.10">
    <property type="entry name" value="RbsD-like domain"/>
    <property type="match status" value="1"/>
</dbReference>
<name>A0A0R1EU23_LACZE</name>
<gene>
    <name evidence="4" type="ORF">FD51_GL002429</name>
</gene>
<accession>A0A0R1EU23</accession>
<comment type="caution">
    <text evidence="4">The sequence shown here is derived from an EMBL/GenBank/DDBJ whole genome shotgun (WGS) entry which is preliminary data.</text>
</comment>
<dbReference type="Pfam" id="PF05025">
    <property type="entry name" value="RbsD_FucU"/>
    <property type="match status" value="1"/>
</dbReference>
<evidence type="ECO:0000256" key="2">
    <source>
        <dbReference type="ARBA" id="ARBA00023235"/>
    </source>
</evidence>
<dbReference type="EMBL" id="AZCT01000004">
    <property type="protein sequence ID" value="KRK12840.1"/>
    <property type="molecule type" value="Genomic_DNA"/>
</dbReference>
<dbReference type="PANTHER" id="PTHR31690">
    <property type="entry name" value="FUCOSE MUTAROTASE"/>
    <property type="match status" value="1"/>
</dbReference>
<dbReference type="InterPro" id="IPR007721">
    <property type="entry name" value="RbsD_FucU"/>
</dbReference>
<evidence type="ECO:0000256" key="3">
    <source>
        <dbReference type="ARBA" id="ARBA00036324"/>
    </source>
</evidence>
<dbReference type="GO" id="GO:0042806">
    <property type="term" value="F:fucose binding"/>
    <property type="evidence" value="ECO:0007669"/>
    <property type="project" value="TreeGrafter"/>
</dbReference>
<comment type="catalytic activity">
    <reaction evidence="1">
        <text>beta-D-ribopyranose = beta-D-ribofuranose</text>
        <dbReference type="Rhea" id="RHEA:25432"/>
        <dbReference type="ChEBI" id="CHEBI:27476"/>
        <dbReference type="ChEBI" id="CHEBI:47002"/>
        <dbReference type="EC" id="5.4.99.62"/>
    </reaction>
</comment>
<dbReference type="eggNOG" id="COG4154">
    <property type="taxonomic scope" value="Bacteria"/>
</dbReference>
<sequence>MMLKHIPKQLSPALVETLMEMGHGDEILLADANYPARTNNARVIRADGLTIPTLLQGILTLMPLDPYADYQAVVQAVVPGDKNVPEGEPPIWHEYRAELAKAFPEFHLKSLERFDFYDHSKQCFAIVQTGEQALYGNLILKKGVIA</sequence>
<comment type="catalytic activity">
    <reaction evidence="3">
        <text>alpha-L-fucose = beta-L-fucose</text>
        <dbReference type="Rhea" id="RHEA:25580"/>
        <dbReference type="ChEBI" id="CHEBI:42548"/>
        <dbReference type="ChEBI" id="CHEBI:42589"/>
        <dbReference type="EC" id="5.1.3.29"/>
    </reaction>
</comment>
<dbReference type="SUPFAM" id="SSF102546">
    <property type="entry name" value="RbsD-like"/>
    <property type="match status" value="1"/>
</dbReference>
<organism evidence="4 5">
    <name type="scientific">Lacticaseibacillus zeae DSM 20178 = KCTC 3804</name>
    <dbReference type="NCBI Taxonomy" id="1423816"/>
    <lineage>
        <taxon>Bacteria</taxon>
        <taxon>Bacillati</taxon>
        <taxon>Bacillota</taxon>
        <taxon>Bacilli</taxon>
        <taxon>Lactobacillales</taxon>
        <taxon>Lactobacillaceae</taxon>
        <taxon>Lacticaseibacillus</taxon>
    </lineage>
</organism>
<evidence type="ECO:0000313" key="5">
    <source>
        <dbReference type="Proteomes" id="UP000051984"/>
    </source>
</evidence>